<dbReference type="InterPro" id="IPR015422">
    <property type="entry name" value="PyrdxlP-dep_Trfase_small"/>
</dbReference>
<dbReference type="Gene3D" id="3.40.640.10">
    <property type="entry name" value="Type I PLP-dependent aspartate aminotransferase-like (Major domain)"/>
    <property type="match status" value="1"/>
</dbReference>
<keyword evidence="4" id="KW-0456">Lyase</keyword>
<evidence type="ECO:0000256" key="1">
    <source>
        <dbReference type="ARBA" id="ARBA00001933"/>
    </source>
</evidence>
<dbReference type="Pfam" id="PF00266">
    <property type="entry name" value="Aminotran_5"/>
    <property type="match status" value="1"/>
</dbReference>
<protein>
    <submittedName>
        <fullName evidence="4">Selenocysteine lyase/Cysteine desulfurase</fullName>
    </submittedName>
</protein>
<gene>
    <name evidence="4" type="ORF">SAMN02745973_00578</name>
</gene>
<sequence>MFFKKKYTIKNIPKYIIGNRSKIPIINQKMLESINFDNAASTPILQPVLEYIQDYLPWYSSVHRGTGFKSQLSTELYDFCHEQVLNFFQGDFKKDIVIFTKNTTEAINKLSYRLSLQEDDIVLTSIMEHHSNDLPWRKKCHVEYMQLNKQGTLDLNHIENLIKKYGKKIKLITFTGASNVTGLINPIYEIAQLAHAHGIPIMVDGAQLAPHRNINMLPHDDPRHIDYLALSAHKMYAPLGGGGLIGPKKTFKRGDPEYSGGGTIKSVTLQNIYWADPPDKEEAGSPNTIGAIALKKSMDILKEIGINSIAHHEFELTHYLISKLKKYPEIILYENIDSLSIDTKVGVVPFNIKGLNHALVAAILSYEYGISVRNGCFCAHPYIHHLLKLSPQQIYMQQKQILQSNYYHVVGMIRISFGMYNQIEEIKHFLTAIEEIIQYSKKDYYQKRYYLDRKTGAYYPKNYSIDFQKYFLFNS</sequence>
<evidence type="ECO:0000256" key="2">
    <source>
        <dbReference type="ARBA" id="ARBA00022898"/>
    </source>
</evidence>
<feature type="domain" description="Aminotransferase class V" evidence="3">
    <location>
        <begin position="34"/>
        <end position="429"/>
    </location>
</feature>
<dbReference type="OrthoDB" id="9804366at2"/>
<dbReference type="InterPro" id="IPR015421">
    <property type="entry name" value="PyrdxlP-dep_Trfase_major"/>
</dbReference>
<keyword evidence="2" id="KW-0663">Pyridoxal phosphate</keyword>
<dbReference type="Proteomes" id="UP000196365">
    <property type="component" value="Unassembled WGS sequence"/>
</dbReference>
<dbReference type="EMBL" id="FUWV01000002">
    <property type="protein sequence ID" value="SJZ42895.1"/>
    <property type="molecule type" value="Genomic_DNA"/>
</dbReference>
<dbReference type="PANTHER" id="PTHR43586">
    <property type="entry name" value="CYSTEINE DESULFURASE"/>
    <property type="match status" value="1"/>
</dbReference>
<comment type="cofactor">
    <cofactor evidence="1">
        <name>pyridoxal 5'-phosphate</name>
        <dbReference type="ChEBI" id="CHEBI:597326"/>
    </cofactor>
</comment>
<dbReference type="RefSeq" id="WP_087678014.1">
    <property type="nucleotide sequence ID" value="NZ_FUWV01000002.1"/>
</dbReference>
<accession>A0A1T4KKH5</accession>
<proteinExistence type="predicted"/>
<reference evidence="4 5" key="1">
    <citation type="submission" date="2017-02" db="EMBL/GenBank/DDBJ databases">
        <authorList>
            <person name="Peterson S.W."/>
        </authorList>
    </citation>
    <scope>NUCLEOTIDE SEQUENCE [LARGE SCALE GENOMIC DNA]</scope>
    <source>
        <strain evidence="4 5">DSM 15102</strain>
    </source>
</reference>
<evidence type="ECO:0000259" key="3">
    <source>
        <dbReference type="Pfam" id="PF00266"/>
    </source>
</evidence>
<dbReference type="Gene3D" id="3.90.1150.10">
    <property type="entry name" value="Aspartate Aminotransferase, domain 1"/>
    <property type="match status" value="1"/>
</dbReference>
<keyword evidence="5" id="KW-1185">Reference proteome</keyword>
<dbReference type="PANTHER" id="PTHR43586:SF8">
    <property type="entry name" value="CYSTEINE DESULFURASE 1, CHLOROPLASTIC"/>
    <property type="match status" value="1"/>
</dbReference>
<name>A0A1T4KKH5_9FIRM</name>
<organism evidence="4 5">
    <name type="scientific">Garciella nitratireducens DSM 15102</name>
    <dbReference type="NCBI Taxonomy" id="1121911"/>
    <lineage>
        <taxon>Bacteria</taxon>
        <taxon>Bacillati</taxon>
        <taxon>Bacillota</taxon>
        <taxon>Clostridia</taxon>
        <taxon>Eubacteriales</taxon>
        <taxon>Eubacteriaceae</taxon>
        <taxon>Garciella</taxon>
    </lineage>
</organism>
<dbReference type="InterPro" id="IPR000192">
    <property type="entry name" value="Aminotrans_V_dom"/>
</dbReference>
<dbReference type="SUPFAM" id="SSF53383">
    <property type="entry name" value="PLP-dependent transferases"/>
    <property type="match status" value="1"/>
</dbReference>
<evidence type="ECO:0000313" key="4">
    <source>
        <dbReference type="EMBL" id="SJZ42895.1"/>
    </source>
</evidence>
<dbReference type="AlphaFoldDB" id="A0A1T4KKH5"/>
<dbReference type="GO" id="GO:0016829">
    <property type="term" value="F:lyase activity"/>
    <property type="evidence" value="ECO:0007669"/>
    <property type="project" value="UniProtKB-KW"/>
</dbReference>
<dbReference type="InterPro" id="IPR015424">
    <property type="entry name" value="PyrdxlP-dep_Trfase"/>
</dbReference>
<evidence type="ECO:0000313" key="5">
    <source>
        <dbReference type="Proteomes" id="UP000196365"/>
    </source>
</evidence>